<name>A0A066Z5Y6_9ACTN</name>
<comment type="caution">
    <text evidence="1">The sequence shown here is derived from an EMBL/GenBank/DDBJ whole genome shotgun (WGS) entry which is preliminary data.</text>
</comment>
<accession>A0A066Z5Y6</accession>
<keyword evidence="2" id="KW-1185">Reference proteome</keyword>
<gene>
    <name evidence="1" type="ORF">KCH_23840</name>
</gene>
<dbReference type="EMBL" id="JNBY01000078">
    <property type="protein sequence ID" value="KDN85726.1"/>
    <property type="molecule type" value="Genomic_DNA"/>
</dbReference>
<organism evidence="1 2">
    <name type="scientific">Kitasatospora cheerisanensis KCTC 2395</name>
    <dbReference type="NCBI Taxonomy" id="1348663"/>
    <lineage>
        <taxon>Bacteria</taxon>
        <taxon>Bacillati</taxon>
        <taxon>Actinomycetota</taxon>
        <taxon>Actinomycetes</taxon>
        <taxon>Kitasatosporales</taxon>
        <taxon>Streptomycetaceae</taxon>
        <taxon>Kitasatospora</taxon>
    </lineage>
</organism>
<sequence>MPCDVRRGWALEWDADGLEGEALRGRGQELAGGPLAAQRRDDLIGAGPLGWGHDRPSV</sequence>
<evidence type="ECO:0000313" key="2">
    <source>
        <dbReference type="Proteomes" id="UP000027178"/>
    </source>
</evidence>
<dbReference type="Proteomes" id="UP000027178">
    <property type="component" value="Unassembled WGS sequence"/>
</dbReference>
<dbReference type="AlphaFoldDB" id="A0A066Z5Y6"/>
<dbReference type="HOGENOM" id="CLU_2973423_0_0_11"/>
<evidence type="ECO:0000313" key="1">
    <source>
        <dbReference type="EMBL" id="KDN85726.1"/>
    </source>
</evidence>
<reference evidence="1 2" key="1">
    <citation type="submission" date="2014-05" db="EMBL/GenBank/DDBJ databases">
        <title>Draft Genome Sequence of Kitasatospora cheerisanensis KCTC 2395.</title>
        <authorList>
            <person name="Nam D.H."/>
        </authorList>
    </citation>
    <scope>NUCLEOTIDE SEQUENCE [LARGE SCALE GENOMIC DNA]</scope>
    <source>
        <strain evidence="1 2">KCTC 2395</strain>
    </source>
</reference>
<protein>
    <submittedName>
        <fullName evidence="1">Uncharacterized protein</fullName>
    </submittedName>
</protein>
<proteinExistence type="predicted"/>